<name>A0A0R1UCE4_9LACO</name>
<comment type="similarity">
    <text evidence="1">Belongs to the glycosyltransferase 2 family.</text>
</comment>
<keyword evidence="4" id="KW-1185">Reference proteome</keyword>
<dbReference type="SUPFAM" id="SSF53448">
    <property type="entry name" value="Nucleotide-diphospho-sugar transferases"/>
    <property type="match status" value="1"/>
</dbReference>
<gene>
    <name evidence="3" type="ORF">FC46_GL001504</name>
</gene>
<proteinExistence type="inferred from homology"/>
<dbReference type="InterPro" id="IPR050834">
    <property type="entry name" value="Glycosyltransf_2"/>
</dbReference>
<dbReference type="Gene3D" id="3.90.550.10">
    <property type="entry name" value="Spore Coat Polysaccharide Biosynthesis Protein SpsA, Chain A"/>
    <property type="match status" value="1"/>
</dbReference>
<keyword evidence="3" id="KW-0808">Transferase</keyword>
<evidence type="ECO:0000313" key="3">
    <source>
        <dbReference type="EMBL" id="KRL90894.1"/>
    </source>
</evidence>
<dbReference type="InterPro" id="IPR001173">
    <property type="entry name" value="Glyco_trans_2-like"/>
</dbReference>
<dbReference type="PANTHER" id="PTHR43685">
    <property type="entry name" value="GLYCOSYLTRANSFERASE"/>
    <property type="match status" value="1"/>
</dbReference>
<dbReference type="CDD" id="cd04196">
    <property type="entry name" value="GT_2_like_d"/>
    <property type="match status" value="1"/>
</dbReference>
<evidence type="ECO:0000313" key="4">
    <source>
        <dbReference type="Proteomes" id="UP000051036"/>
    </source>
</evidence>
<dbReference type="STRING" id="1423763.FC46_GL001504"/>
<dbReference type="EMBL" id="AZFM01000005">
    <property type="protein sequence ID" value="KRL90894.1"/>
    <property type="molecule type" value="Genomic_DNA"/>
</dbReference>
<comment type="caution">
    <text evidence="3">The sequence shown here is derived from an EMBL/GenBank/DDBJ whole genome shotgun (WGS) entry which is preliminary data.</text>
</comment>
<sequence>MNTENKVNVAILMATFNGERFIEEQINSICNQTFKDWTLYIRDDGSTDKTLSIINRFEKKDNRIHLISDNMKRLRPMKSFLTLLKEVEADFYFFCDQDDFWKKNKLELMIREILNQDNKKPNLVYCNLQCVDSSLNPIDNNFNSLVGTVTGYSRCITNDMPGCVMLINKTLRDLTIKYTTNYKEIMMHDWWIALIAQFCGKITFLNDRLILYRQHGDNAVGAGKNGSTLKKIFQKGIVKKQKKLVVQTYLQITDFFETYKNFISNKDIEVIKRLISCRHKSALFRLNFLIKNNIHSTYGLRTFAYDVLFCCRLNSLLKDKE</sequence>
<dbReference type="PANTHER" id="PTHR43685:SF11">
    <property type="entry name" value="GLYCOSYLTRANSFERASE TAGX-RELATED"/>
    <property type="match status" value="1"/>
</dbReference>
<dbReference type="Proteomes" id="UP000051036">
    <property type="component" value="Unassembled WGS sequence"/>
</dbReference>
<reference evidence="3 4" key="1">
    <citation type="journal article" date="2015" name="Genome Announc.">
        <title>Expanding the biotechnology potential of lactobacilli through comparative genomics of 213 strains and associated genera.</title>
        <authorList>
            <person name="Sun Z."/>
            <person name="Harris H.M."/>
            <person name="McCann A."/>
            <person name="Guo C."/>
            <person name="Argimon S."/>
            <person name="Zhang W."/>
            <person name="Yang X."/>
            <person name="Jeffery I.B."/>
            <person name="Cooney J.C."/>
            <person name="Kagawa T.F."/>
            <person name="Liu W."/>
            <person name="Song Y."/>
            <person name="Salvetti E."/>
            <person name="Wrobel A."/>
            <person name="Rasinkangas P."/>
            <person name="Parkhill J."/>
            <person name="Rea M.C."/>
            <person name="O'Sullivan O."/>
            <person name="Ritari J."/>
            <person name="Douillard F.P."/>
            <person name="Paul Ross R."/>
            <person name="Yang R."/>
            <person name="Briner A.E."/>
            <person name="Felis G.E."/>
            <person name="de Vos W.M."/>
            <person name="Barrangou R."/>
            <person name="Klaenhammer T.R."/>
            <person name="Caufield P.W."/>
            <person name="Cui Y."/>
            <person name="Zhang H."/>
            <person name="O'Toole P.W."/>
        </authorList>
    </citation>
    <scope>NUCLEOTIDE SEQUENCE [LARGE SCALE GENOMIC DNA]</scope>
    <source>
        <strain evidence="3 4">DSM 16043</strain>
    </source>
</reference>
<dbReference type="Pfam" id="PF00535">
    <property type="entry name" value="Glycos_transf_2"/>
    <property type="match status" value="1"/>
</dbReference>
<accession>A0A0R1UCE4</accession>
<feature type="domain" description="Glycosyltransferase 2-like" evidence="2">
    <location>
        <begin position="11"/>
        <end position="116"/>
    </location>
</feature>
<dbReference type="InterPro" id="IPR029044">
    <property type="entry name" value="Nucleotide-diphossugar_trans"/>
</dbReference>
<dbReference type="PATRIC" id="fig|1423763.3.peg.1528"/>
<evidence type="ECO:0000256" key="1">
    <source>
        <dbReference type="ARBA" id="ARBA00006739"/>
    </source>
</evidence>
<dbReference type="AlphaFoldDB" id="A0A0R1UCE4"/>
<protein>
    <submittedName>
        <fullName evidence="3">Rhamnosyltransferase</fullName>
    </submittedName>
</protein>
<dbReference type="GO" id="GO:0016740">
    <property type="term" value="F:transferase activity"/>
    <property type="evidence" value="ECO:0007669"/>
    <property type="project" value="UniProtKB-KW"/>
</dbReference>
<evidence type="ECO:0000259" key="2">
    <source>
        <dbReference type="Pfam" id="PF00535"/>
    </source>
</evidence>
<organism evidence="3 4">
    <name type="scientific">Lactobacillus kalixensis DSM 16043</name>
    <dbReference type="NCBI Taxonomy" id="1423763"/>
    <lineage>
        <taxon>Bacteria</taxon>
        <taxon>Bacillati</taxon>
        <taxon>Bacillota</taxon>
        <taxon>Bacilli</taxon>
        <taxon>Lactobacillales</taxon>
        <taxon>Lactobacillaceae</taxon>
        <taxon>Lactobacillus</taxon>
    </lineage>
</organism>